<evidence type="ECO:0000259" key="5">
    <source>
        <dbReference type="Pfam" id="PF25137"/>
    </source>
</evidence>
<dbReference type="AlphaFoldDB" id="A0A9E7C2L2"/>
<dbReference type="EMBL" id="CP087164">
    <property type="protein sequence ID" value="UGS38566.1"/>
    <property type="molecule type" value="Genomic_DNA"/>
</dbReference>
<dbReference type="KEGG" id="sbae:DSM104329_04996"/>
<protein>
    <submittedName>
        <fullName evidence="6">Maleylacetate reductase</fullName>
        <ecNumber evidence="6">1.3.1.-</ecNumber>
    </submittedName>
</protein>
<evidence type="ECO:0000256" key="2">
    <source>
        <dbReference type="ARBA" id="ARBA00023002"/>
    </source>
</evidence>
<dbReference type="Pfam" id="PF25137">
    <property type="entry name" value="ADH_Fe_C"/>
    <property type="match status" value="1"/>
</dbReference>
<dbReference type="PANTHER" id="PTHR11496">
    <property type="entry name" value="ALCOHOL DEHYDROGENASE"/>
    <property type="match status" value="1"/>
</dbReference>
<dbReference type="InterPro" id="IPR056798">
    <property type="entry name" value="ADH_Fe_C"/>
</dbReference>
<evidence type="ECO:0000313" key="7">
    <source>
        <dbReference type="Proteomes" id="UP001162834"/>
    </source>
</evidence>
<accession>A0A9E7C2L2</accession>
<gene>
    <name evidence="6" type="primary">linF</name>
    <name evidence="6" type="ORF">DSM104329_04996</name>
</gene>
<proteinExistence type="inferred from homology"/>
<dbReference type="InterPro" id="IPR039697">
    <property type="entry name" value="Alcohol_dehydrogenase_Fe"/>
</dbReference>
<feature type="domain" description="Fe-containing alcohol dehydrogenase-like C-terminal" evidence="5">
    <location>
        <begin position="179"/>
        <end position="357"/>
    </location>
</feature>
<dbReference type="Proteomes" id="UP001162834">
    <property type="component" value="Chromosome"/>
</dbReference>
<feature type="domain" description="Alcohol dehydrogenase iron-type/glycerol dehydrogenase GldA" evidence="4">
    <location>
        <begin position="21"/>
        <end position="165"/>
    </location>
</feature>
<sequence>MSPHISPSENTVGSFVYDALPGRVVFGSGASTGRLAAEVERLGCERVLVVAAEPERELARRLVAPLGDRVAATFEEVRAHVPVEVAQRARAAARDARADGLLCIGGGSTTGTAKAIALEQPLPIVAVPTTYAGSEMTPVWGLTEGRRKTTGRDAAVQPAVVVYDPELTLTLPPEISGPSAMNAMAHCVEAFYAPGANPITSLMAEEGIRALARGVPVAVERPGDLDGRADTLYGAYLAGAAFAVAGSGLHHKICHALGGAFDLPHAQTHTIVLPHVVAYNAPAMPAIAERLDRVLGERGDPAAALYDLAAGIGAPMALADVGLPAGGIDEVLEPILAVVPPSNPRPVDADGLRAVLAGAAAGVRPSAAILNR</sequence>
<keyword evidence="7" id="KW-1185">Reference proteome</keyword>
<evidence type="ECO:0000313" key="6">
    <source>
        <dbReference type="EMBL" id="UGS38566.1"/>
    </source>
</evidence>
<dbReference type="Gene3D" id="1.20.1090.10">
    <property type="entry name" value="Dehydroquinate synthase-like - alpha domain"/>
    <property type="match status" value="1"/>
</dbReference>
<dbReference type="InterPro" id="IPR001670">
    <property type="entry name" value="ADH_Fe/GldA"/>
</dbReference>
<dbReference type="GO" id="GO:0004022">
    <property type="term" value="F:alcohol dehydrogenase (NAD+) activity"/>
    <property type="evidence" value="ECO:0007669"/>
    <property type="project" value="TreeGrafter"/>
</dbReference>
<dbReference type="PANTHER" id="PTHR11496:SF102">
    <property type="entry name" value="ALCOHOL DEHYDROGENASE 4"/>
    <property type="match status" value="1"/>
</dbReference>
<dbReference type="Pfam" id="PF00465">
    <property type="entry name" value="Fe-ADH"/>
    <property type="match status" value="1"/>
</dbReference>
<dbReference type="RefSeq" id="WP_259312586.1">
    <property type="nucleotide sequence ID" value="NZ_CP087164.1"/>
</dbReference>
<dbReference type="SUPFAM" id="SSF56796">
    <property type="entry name" value="Dehydroquinate synthase-like"/>
    <property type="match status" value="1"/>
</dbReference>
<name>A0A9E7C2L2_9ACTN</name>
<organism evidence="6 7">
    <name type="scientific">Capillimicrobium parvum</name>
    <dbReference type="NCBI Taxonomy" id="2884022"/>
    <lineage>
        <taxon>Bacteria</taxon>
        <taxon>Bacillati</taxon>
        <taxon>Actinomycetota</taxon>
        <taxon>Thermoleophilia</taxon>
        <taxon>Solirubrobacterales</taxon>
        <taxon>Capillimicrobiaceae</taxon>
        <taxon>Capillimicrobium</taxon>
    </lineage>
</organism>
<dbReference type="GO" id="GO:0046872">
    <property type="term" value="F:metal ion binding"/>
    <property type="evidence" value="ECO:0007669"/>
    <property type="project" value="InterPro"/>
</dbReference>
<reference evidence="6" key="1">
    <citation type="journal article" date="2022" name="Int. J. Syst. Evol. Microbiol.">
        <title>Pseudomonas aegrilactucae sp. nov. and Pseudomonas morbosilactucae sp. nov., pathogens causing bacterial rot of lettuce in Japan.</title>
        <authorList>
            <person name="Sawada H."/>
            <person name="Fujikawa T."/>
            <person name="Satou M."/>
        </authorList>
    </citation>
    <scope>NUCLEOTIDE SEQUENCE</scope>
    <source>
        <strain evidence="6">0166_1</strain>
    </source>
</reference>
<keyword evidence="3" id="KW-0520">NAD</keyword>
<dbReference type="InterPro" id="IPR034786">
    <property type="entry name" value="MAR"/>
</dbReference>
<comment type="similarity">
    <text evidence="1">Belongs to the iron-containing alcohol dehydrogenase family.</text>
</comment>
<dbReference type="CDD" id="cd08177">
    <property type="entry name" value="MAR"/>
    <property type="match status" value="1"/>
</dbReference>
<dbReference type="Gene3D" id="3.40.50.1970">
    <property type="match status" value="1"/>
</dbReference>
<dbReference type="EC" id="1.3.1.-" evidence="6"/>
<keyword evidence="2 6" id="KW-0560">Oxidoreductase</keyword>
<evidence type="ECO:0000256" key="1">
    <source>
        <dbReference type="ARBA" id="ARBA00007358"/>
    </source>
</evidence>
<evidence type="ECO:0000259" key="4">
    <source>
        <dbReference type="Pfam" id="PF00465"/>
    </source>
</evidence>
<evidence type="ECO:0000256" key="3">
    <source>
        <dbReference type="ARBA" id="ARBA00023027"/>
    </source>
</evidence>
<dbReference type="GO" id="GO:0018506">
    <property type="term" value="F:maleylacetate reductase activity"/>
    <property type="evidence" value="ECO:0007669"/>
    <property type="project" value="InterPro"/>
</dbReference>